<keyword evidence="3 5" id="KW-0418">Kinase</keyword>
<dbReference type="EMBL" id="LNXT01000009">
    <property type="protein sequence ID" value="KTC74500.1"/>
    <property type="molecule type" value="Genomic_DNA"/>
</dbReference>
<dbReference type="OrthoDB" id="9805913at2"/>
<dbReference type="PANTHER" id="PTHR37419:SF1">
    <property type="entry name" value="SERINE_THREONINE-PROTEIN KINASE TOXIN HIPA"/>
    <property type="match status" value="1"/>
</dbReference>
<dbReference type="Proteomes" id="UP000255066">
    <property type="component" value="Unassembled WGS sequence"/>
</dbReference>
<feature type="domain" description="HipA-like C-terminal" evidence="4">
    <location>
        <begin position="53"/>
        <end position="279"/>
    </location>
</feature>
<sequence>MKRCPITYEILSAQENYSQRGLRLLSPQLKNLHPLAFSAEEQRKEALDRVGKMSIQGVQKKLSAQLKIKAERFEITDQNGRYILKPQSENYPELPENEALTMCLAEIVGLEIPVHGLIYSKDNSMTYFIKRFDRIGANKKLALEDFAQLSGEDRYTKYKSSMEKVAAIIESFCTFPKIEFVKLFKLTLFNFLIGNEDMHLKNFSLITRGSKVSLSPAYDLLNSTIAQKNAEEEIALPIRGRKKNLTKRDIVDYFAAERLKLNQKVIDGVIQEFQQAIPEWQKLITISFLSQEMQEKYMQLLETRCRRLNFSINAAFI</sequence>
<evidence type="ECO:0000256" key="1">
    <source>
        <dbReference type="ARBA" id="ARBA00010164"/>
    </source>
</evidence>
<dbReference type="Gene3D" id="1.10.1070.20">
    <property type="match status" value="1"/>
</dbReference>
<dbReference type="STRING" id="28083.Lbir_0780"/>
<gene>
    <name evidence="5" type="primary">hipA</name>
    <name evidence="5" type="ORF">Lbir_0780</name>
    <name evidence="6" type="ORF">NCTC12437_02423</name>
</gene>
<evidence type="ECO:0000313" key="6">
    <source>
        <dbReference type="EMBL" id="STX32629.1"/>
    </source>
</evidence>
<dbReference type="GO" id="GO:0005829">
    <property type="term" value="C:cytosol"/>
    <property type="evidence" value="ECO:0007669"/>
    <property type="project" value="TreeGrafter"/>
</dbReference>
<dbReference type="PANTHER" id="PTHR37419">
    <property type="entry name" value="SERINE/THREONINE-PROTEIN KINASE TOXIN HIPA"/>
    <property type="match status" value="1"/>
</dbReference>
<evidence type="ECO:0000313" key="8">
    <source>
        <dbReference type="Proteomes" id="UP000255066"/>
    </source>
</evidence>
<reference evidence="6 8" key="2">
    <citation type="submission" date="2018-06" db="EMBL/GenBank/DDBJ databases">
        <authorList>
            <consortium name="Pathogen Informatics"/>
            <person name="Doyle S."/>
        </authorList>
    </citation>
    <scope>NUCLEOTIDE SEQUENCE [LARGE SCALE GENOMIC DNA]</scope>
    <source>
        <strain evidence="6 8">NCTC12437</strain>
    </source>
</reference>
<keyword evidence="7" id="KW-1185">Reference proteome</keyword>
<dbReference type="GO" id="GO:0004674">
    <property type="term" value="F:protein serine/threonine kinase activity"/>
    <property type="evidence" value="ECO:0007669"/>
    <property type="project" value="UniProtKB-EC"/>
</dbReference>
<evidence type="ECO:0000256" key="3">
    <source>
        <dbReference type="ARBA" id="ARBA00022777"/>
    </source>
</evidence>
<accession>A0A378IBT1</accession>
<comment type="similarity">
    <text evidence="1">Belongs to the HipA Ser/Thr kinase family.</text>
</comment>
<proteinExistence type="inferred from homology"/>
<dbReference type="RefSeq" id="WP_058522886.1">
    <property type="nucleotide sequence ID" value="NZ_CAAAHV010000036.1"/>
</dbReference>
<name>A0A378IBT1_9GAMM</name>
<evidence type="ECO:0000256" key="2">
    <source>
        <dbReference type="ARBA" id="ARBA00022679"/>
    </source>
</evidence>
<dbReference type="InterPro" id="IPR052028">
    <property type="entry name" value="HipA_Ser/Thr_kinase"/>
</dbReference>
<dbReference type="InterPro" id="IPR012893">
    <property type="entry name" value="HipA-like_C"/>
</dbReference>
<dbReference type="Proteomes" id="UP000054735">
    <property type="component" value="Unassembled WGS sequence"/>
</dbReference>
<dbReference type="EMBL" id="UGNW01000001">
    <property type="protein sequence ID" value="STX32629.1"/>
    <property type="molecule type" value="Genomic_DNA"/>
</dbReference>
<evidence type="ECO:0000313" key="7">
    <source>
        <dbReference type="Proteomes" id="UP000054735"/>
    </source>
</evidence>
<dbReference type="EC" id="2.7.11.1" evidence="5"/>
<dbReference type="Pfam" id="PF07804">
    <property type="entry name" value="HipA_C"/>
    <property type="match status" value="1"/>
</dbReference>
<dbReference type="AlphaFoldDB" id="A0A378IBT1"/>
<organism evidence="6 8">
    <name type="scientific">Legionella birminghamensis</name>
    <dbReference type="NCBI Taxonomy" id="28083"/>
    <lineage>
        <taxon>Bacteria</taxon>
        <taxon>Pseudomonadati</taxon>
        <taxon>Pseudomonadota</taxon>
        <taxon>Gammaproteobacteria</taxon>
        <taxon>Legionellales</taxon>
        <taxon>Legionellaceae</taxon>
        <taxon>Legionella</taxon>
    </lineage>
</organism>
<keyword evidence="2 5" id="KW-0808">Transferase</keyword>
<evidence type="ECO:0000259" key="4">
    <source>
        <dbReference type="Pfam" id="PF07804"/>
    </source>
</evidence>
<protein>
    <submittedName>
        <fullName evidence="6">HipA protein</fullName>
    </submittedName>
    <submittedName>
        <fullName evidence="5">Serine/threonine-protein kinase HipA</fullName>
        <ecNumber evidence="5">2.7.11.1</ecNumber>
    </submittedName>
</protein>
<evidence type="ECO:0000313" key="5">
    <source>
        <dbReference type="EMBL" id="KTC74500.1"/>
    </source>
</evidence>
<reference evidence="5 7" key="1">
    <citation type="submission" date="2015-11" db="EMBL/GenBank/DDBJ databases">
        <title>Genomic analysis of 38 Legionella species identifies large and diverse effector repertoires.</title>
        <authorList>
            <person name="Burstein D."/>
            <person name="Amaro F."/>
            <person name="Zusman T."/>
            <person name="Lifshitz Z."/>
            <person name="Cohen O."/>
            <person name="Gilbert J.A."/>
            <person name="Pupko T."/>
            <person name="Shuman H.A."/>
            <person name="Segal G."/>
        </authorList>
    </citation>
    <scope>NUCLEOTIDE SEQUENCE [LARGE SCALE GENOMIC DNA]</scope>
    <source>
        <strain evidence="5 7">CDC#1407-AL-14</strain>
    </source>
</reference>